<evidence type="ECO:0000256" key="2">
    <source>
        <dbReference type="ARBA" id="ARBA00009995"/>
    </source>
</evidence>
<evidence type="ECO:0000256" key="9">
    <source>
        <dbReference type="ARBA" id="ARBA00047475"/>
    </source>
</evidence>
<dbReference type="PROSITE" id="PS00375">
    <property type="entry name" value="UDPGT"/>
    <property type="match status" value="1"/>
</dbReference>
<evidence type="ECO:0000256" key="10">
    <source>
        <dbReference type="RuleBase" id="RU003718"/>
    </source>
</evidence>
<evidence type="ECO:0000313" key="13">
    <source>
        <dbReference type="WBParaSite" id="Csp11.Scaffold629.g12635.t1"/>
    </source>
</evidence>
<dbReference type="InterPro" id="IPR035595">
    <property type="entry name" value="UDP_glycos_trans_CS"/>
</dbReference>
<dbReference type="PANTHER" id="PTHR48043">
    <property type="entry name" value="EG:EG0003.4 PROTEIN-RELATED"/>
    <property type="match status" value="1"/>
</dbReference>
<dbReference type="eggNOG" id="KOG1192">
    <property type="taxonomic scope" value="Eukaryota"/>
</dbReference>
<protein>
    <recommendedName>
        <fullName evidence="11">UDP-glucuronosyltransferase</fullName>
        <ecNumber evidence="11">2.4.1.17</ecNumber>
    </recommendedName>
</protein>
<dbReference type="GO" id="GO:0016020">
    <property type="term" value="C:membrane"/>
    <property type="evidence" value="ECO:0007669"/>
    <property type="project" value="UniProtKB-SubCell"/>
</dbReference>
<evidence type="ECO:0000256" key="7">
    <source>
        <dbReference type="ARBA" id="ARBA00022989"/>
    </source>
</evidence>
<comment type="subcellular location">
    <subcellularLocation>
        <location evidence="1 11">Membrane</location>
        <topology evidence="1 11">Single-pass membrane protein</topology>
    </subcellularLocation>
</comment>
<dbReference type="CDD" id="cd03784">
    <property type="entry name" value="GT1_Gtf-like"/>
    <property type="match status" value="1"/>
</dbReference>
<name>A0A1I7TWZ8_9PELO</name>
<evidence type="ECO:0000256" key="5">
    <source>
        <dbReference type="ARBA" id="ARBA00022692"/>
    </source>
</evidence>
<reference evidence="13" key="1">
    <citation type="submission" date="2016-11" db="UniProtKB">
        <authorList>
            <consortium name="WormBaseParasite"/>
        </authorList>
    </citation>
    <scope>IDENTIFICATION</scope>
</reference>
<dbReference type="InterPro" id="IPR050271">
    <property type="entry name" value="UDP-glycosyltransferase"/>
</dbReference>
<evidence type="ECO:0000256" key="8">
    <source>
        <dbReference type="ARBA" id="ARBA00023136"/>
    </source>
</evidence>
<dbReference type="InterPro" id="IPR002213">
    <property type="entry name" value="UDP_glucos_trans"/>
</dbReference>
<comment type="catalytic activity">
    <reaction evidence="9 11">
        <text>glucuronate acceptor + UDP-alpha-D-glucuronate = acceptor beta-D-glucuronoside + UDP + H(+)</text>
        <dbReference type="Rhea" id="RHEA:21032"/>
        <dbReference type="ChEBI" id="CHEBI:15378"/>
        <dbReference type="ChEBI" id="CHEBI:58052"/>
        <dbReference type="ChEBI" id="CHEBI:58223"/>
        <dbReference type="ChEBI" id="CHEBI:132367"/>
        <dbReference type="ChEBI" id="CHEBI:132368"/>
        <dbReference type="EC" id="2.4.1.17"/>
    </reaction>
</comment>
<comment type="similarity">
    <text evidence="2 10">Belongs to the UDP-glycosyltransferase family.</text>
</comment>
<evidence type="ECO:0000256" key="3">
    <source>
        <dbReference type="ARBA" id="ARBA00022676"/>
    </source>
</evidence>
<keyword evidence="6" id="KW-0732">Signal</keyword>
<keyword evidence="3 10" id="KW-0328">Glycosyltransferase</keyword>
<evidence type="ECO:0000313" key="12">
    <source>
        <dbReference type="Proteomes" id="UP000095282"/>
    </source>
</evidence>
<keyword evidence="7" id="KW-1133">Transmembrane helix</keyword>
<keyword evidence="12" id="KW-1185">Reference proteome</keyword>
<organism evidence="12 13">
    <name type="scientific">Caenorhabditis tropicalis</name>
    <dbReference type="NCBI Taxonomy" id="1561998"/>
    <lineage>
        <taxon>Eukaryota</taxon>
        <taxon>Metazoa</taxon>
        <taxon>Ecdysozoa</taxon>
        <taxon>Nematoda</taxon>
        <taxon>Chromadorea</taxon>
        <taxon>Rhabditida</taxon>
        <taxon>Rhabditina</taxon>
        <taxon>Rhabditomorpha</taxon>
        <taxon>Rhabditoidea</taxon>
        <taxon>Rhabditidae</taxon>
        <taxon>Peloderinae</taxon>
        <taxon>Caenorhabditis</taxon>
    </lineage>
</organism>
<keyword evidence="8" id="KW-0472">Membrane</keyword>
<dbReference type="PANTHER" id="PTHR48043:SF14">
    <property type="entry name" value="UDP-GLUCURONOSYLTRANSFERASE-RELATED"/>
    <property type="match status" value="1"/>
</dbReference>
<dbReference type="FunFam" id="3.40.50.2000:FF:000038">
    <property type="entry name" value="UDP-GlucuronosylTransferase"/>
    <property type="match status" value="1"/>
</dbReference>
<dbReference type="GO" id="GO:0015020">
    <property type="term" value="F:glucuronosyltransferase activity"/>
    <property type="evidence" value="ECO:0007669"/>
    <property type="project" value="UniProtKB-EC"/>
</dbReference>
<dbReference type="Pfam" id="PF00201">
    <property type="entry name" value="UDPGT"/>
    <property type="match status" value="1"/>
</dbReference>
<dbReference type="SUPFAM" id="SSF53756">
    <property type="entry name" value="UDP-Glycosyltransferase/glycogen phosphorylase"/>
    <property type="match status" value="1"/>
</dbReference>
<accession>A0A1I7TWZ8</accession>
<evidence type="ECO:0000256" key="11">
    <source>
        <dbReference type="RuleBase" id="RU362059"/>
    </source>
</evidence>
<dbReference type="Proteomes" id="UP000095282">
    <property type="component" value="Unplaced"/>
</dbReference>
<evidence type="ECO:0000256" key="6">
    <source>
        <dbReference type="ARBA" id="ARBA00022729"/>
    </source>
</evidence>
<proteinExistence type="inferred from homology"/>
<evidence type="ECO:0000256" key="1">
    <source>
        <dbReference type="ARBA" id="ARBA00004167"/>
    </source>
</evidence>
<evidence type="ECO:0000256" key="4">
    <source>
        <dbReference type="ARBA" id="ARBA00022679"/>
    </source>
</evidence>
<keyword evidence="5" id="KW-0812">Transmembrane</keyword>
<dbReference type="AlphaFoldDB" id="A0A1I7TWZ8"/>
<dbReference type="STRING" id="1561998.A0A1I7TWZ8"/>
<dbReference type="WBParaSite" id="Csp11.Scaffold629.g12635.t1">
    <property type="protein sequence ID" value="Csp11.Scaffold629.g12635.t1"/>
    <property type="gene ID" value="Csp11.Scaffold629.g12635"/>
</dbReference>
<keyword evidence="4 10" id="KW-0808">Transferase</keyword>
<dbReference type="EC" id="2.4.1.17" evidence="11"/>
<dbReference type="Gene3D" id="3.40.50.2000">
    <property type="entry name" value="Glycogen Phosphorylase B"/>
    <property type="match status" value="1"/>
</dbReference>
<sequence>MPIVEINKRNECIGVKKTEDLVIVEADETMVDQGKSDTLEEEIMEIYWKSEMDSSNSREMFKWYSNSMKTACKNFLSRKDIFEEMKEKQFDLAILEPIHVCGLGFVKALGIEKIILASSCTFFDSILPYIGEPLDFSSVPSLFSSFGDKMTITERYENYMISKEINIALEEMYDEEMRIYREFLGENLSDWRELVSAASIFFVNSNPFLDFPRPMIQKTIPIGGISVNMKWIKEQNLPIEWNQILDKRPHNVLISFGSMVKAMYMPHKWRNGLLEVIKSMSNVTFIWKYESDDISFADEIPNVHFLKWVPQTALLNDDRLTAFVSHGGLGSTMELAFSGKPAVVIPVFADQIRNANMLSKHKGVIYLEKKSMESVEIVQKAFEDILYNKDYRENALKLSEILTNQPYNPTENVIKYTEFVGE</sequence>